<comment type="caution">
    <text evidence="1">The sequence shown here is derived from an EMBL/GenBank/DDBJ whole genome shotgun (WGS) entry which is preliminary data.</text>
</comment>
<gene>
    <name evidence="1" type="ORF">Pint_18380</name>
</gene>
<keyword evidence="2" id="KW-1185">Reference proteome</keyword>
<evidence type="ECO:0000313" key="2">
    <source>
        <dbReference type="Proteomes" id="UP001163603"/>
    </source>
</evidence>
<sequence length="12" mass="1456">MVLRLCGDLCFW</sequence>
<evidence type="ECO:0000313" key="1">
    <source>
        <dbReference type="EMBL" id="KAJ0043328.1"/>
    </source>
</evidence>
<protein>
    <submittedName>
        <fullName evidence="1">Uncharacterized protein</fullName>
    </submittedName>
</protein>
<organism evidence="1 2">
    <name type="scientific">Pistacia integerrima</name>
    <dbReference type="NCBI Taxonomy" id="434235"/>
    <lineage>
        <taxon>Eukaryota</taxon>
        <taxon>Viridiplantae</taxon>
        <taxon>Streptophyta</taxon>
        <taxon>Embryophyta</taxon>
        <taxon>Tracheophyta</taxon>
        <taxon>Spermatophyta</taxon>
        <taxon>Magnoliopsida</taxon>
        <taxon>eudicotyledons</taxon>
        <taxon>Gunneridae</taxon>
        <taxon>Pentapetalae</taxon>
        <taxon>rosids</taxon>
        <taxon>malvids</taxon>
        <taxon>Sapindales</taxon>
        <taxon>Anacardiaceae</taxon>
        <taxon>Pistacia</taxon>
    </lineage>
</organism>
<dbReference type="EMBL" id="CM047739">
    <property type="protein sequence ID" value="KAJ0043328.1"/>
    <property type="molecule type" value="Genomic_DNA"/>
</dbReference>
<proteinExistence type="predicted"/>
<accession>A0ACC0YX87</accession>
<name>A0ACC0YX87_9ROSI</name>
<reference evidence="2" key="1">
    <citation type="journal article" date="2023" name="G3 (Bethesda)">
        <title>Genome assembly and association tests identify interacting loci associated with vigor, precocity, and sex in interspecific pistachio rootstocks.</title>
        <authorList>
            <person name="Palmer W."/>
            <person name="Jacygrad E."/>
            <person name="Sagayaradj S."/>
            <person name="Cavanaugh K."/>
            <person name="Han R."/>
            <person name="Bertier L."/>
            <person name="Beede B."/>
            <person name="Kafkas S."/>
            <person name="Golino D."/>
            <person name="Preece J."/>
            <person name="Michelmore R."/>
        </authorList>
    </citation>
    <scope>NUCLEOTIDE SEQUENCE [LARGE SCALE GENOMIC DNA]</scope>
</reference>
<dbReference type="Proteomes" id="UP001163603">
    <property type="component" value="Chromosome 4"/>
</dbReference>